<sequence length="109" mass="11500">MSGSDLLPGYSRSSTVTNTRTKHNCGLGHNFSVVANCQKIERVKSLTENGTGNLGNARESLALEAHGRSHEKPANGNQGPPNEYNVTQPIAGLGRVHSVGEPGMSAIVY</sequence>
<dbReference type="Proteomes" id="UP001283361">
    <property type="component" value="Unassembled WGS sequence"/>
</dbReference>
<feature type="compositionally biased region" description="Polar residues" evidence="1">
    <location>
        <begin position="75"/>
        <end position="88"/>
    </location>
</feature>
<feature type="region of interest" description="Disordered" evidence="1">
    <location>
        <begin position="1"/>
        <end position="23"/>
    </location>
</feature>
<proteinExistence type="predicted"/>
<keyword evidence="3" id="KW-1185">Reference proteome</keyword>
<feature type="region of interest" description="Disordered" evidence="1">
    <location>
        <begin position="64"/>
        <end position="88"/>
    </location>
</feature>
<organism evidence="2 3">
    <name type="scientific">Elysia crispata</name>
    <name type="common">lettuce slug</name>
    <dbReference type="NCBI Taxonomy" id="231223"/>
    <lineage>
        <taxon>Eukaryota</taxon>
        <taxon>Metazoa</taxon>
        <taxon>Spiralia</taxon>
        <taxon>Lophotrochozoa</taxon>
        <taxon>Mollusca</taxon>
        <taxon>Gastropoda</taxon>
        <taxon>Heterobranchia</taxon>
        <taxon>Euthyneura</taxon>
        <taxon>Panpulmonata</taxon>
        <taxon>Sacoglossa</taxon>
        <taxon>Placobranchoidea</taxon>
        <taxon>Plakobranchidae</taxon>
        <taxon>Elysia</taxon>
    </lineage>
</organism>
<protein>
    <submittedName>
        <fullName evidence="2">Uncharacterized protein</fullName>
    </submittedName>
</protein>
<evidence type="ECO:0000313" key="3">
    <source>
        <dbReference type="Proteomes" id="UP001283361"/>
    </source>
</evidence>
<reference evidence="2" key="1">
    <citation type="journal article" date="2023" name="G3 (Bethesda)">
        <title>A reference genome for the long-term kleptoplast-retaining sea slug Elysia crispata morphotype clarki.</title>
        <authorList>
            <person name="Eastman K.E."/>
            <person name="Pendleton A.L."/>
            <person name="Shaikh M.A."/>
            <person name="Suttiyut T."/>
            <person name="Ogas R."/>
            <person name="Tomko P."/>
            <person name="Gavelis G."/>
            <person name="Widhalm J.R."/>
            <person name="Wisecaver J.H."/>
        </authorList>
    </citation>
    <scope>NUCLEOTIDE SEQUENCE</scope>
    <source>
        <strain evidence="2">ECLA1</strain>
    </source>
</reference>
<evidence type="ECO:0000313" key="2">
    <source>
        <dbReference type="EMBL" id="KAK3800126.1"/>
    </source>
</evidence>
<gene>
    <name evidence="2" type="ORF">RRG08_015091</name>
</gene>
<evidence type="ECO:0000256" key="1">
    <source>
        <dbReference type="SAM" id="MobiDB-lite"/>
    </source>
</evidence>
<name>A0AAE1B767_9GAST</name>
<comment type="caution">
    <text evidence="2">The sequence shown here is derived from an EMBL/GenBank/DDBJ whole genome shotgun (WGS) entry which is preliminary data.</text>
</comment>
<accession>A0AAE1B767</accession>
<dbReference type="AlphaFoldDB" id="A0AAE1B767"/>
<dbReference type="EMBL" id="JAWDGP010000502">
    <property type="protein sequence ID" value="KAK3800126.1"/>
    <property type="molecule type" value="Genomic_DNA"/>
</dbReference>